<dbReference type="EC" id="3.5.4.4" evidence="3"/>
<dbReference type="PANTHER" id="PTHR11409:SF43">
    <property type="entry name" value="ADENOSINE DEAMINASE"/>
    <property type="match status" value="1"/>
</dbReference>
<dbReference type="STRING" id="360412.LARV_01656"/>
<dbReference type="Proteomes" id="UP000055060">
    <property type="component" value="Unassembled WGS sequence"/>
</dbReference>
<reference evidence="8" key="1">
    <citation type="submission" date="2015-07" db="EMBL/GenBank/DDBJ databases">
        <title>Draft Genome Sequences of Anaerolinea thermolimosa IMO-1, Bellilinea caldifistulae GOMI-1, Leptolinea tardivitalis YMTK-2, Levilinea saccharolytica KIBI-1,Longilinea arvoryzae KOME-1, Previously Described as Members of the Anaerolineaceae (Chloroflexi).</title>
        <authorList>
            <person name="Sekiguchi Y."/>
            <person name="Ohashi A."/>
            <person name="Matsuura N."/>
            <person name="Tourlousse M.D."/>
        </authorList>
    </citation>
    <scope>NUCLEOTIDE SEQUENCE [LARGE SCALE GENOMIC DNA]</scope>
    <source>
        <strain evidence="8">KOME-1</strain>
    </source>
</reference>
<dbReference type="GO" id="GO:0046872">
    <property type="term" value="F:metal ion binding"/>
    <property type="evidence" value="ECO:0007669"/>
    <property type="project" value="UniProtKB-KW"/>
</dbReference>
<dbReference type="SUPFAM" id="SSF51556">
    <property type="entry name" value="Metallo-dependent hydrolases"/>
    <property type="match status" value="1"/>
</dbReference>
<keyword evidence="9" id="KW-1185">Reference proteome</keyword>
<evidence type="ECO:0000313" key="8">
    <source>
        <dbReference type="EMBL" id="GAP13897.1"/>
    </source>
</evidence>
<dbReference type="GO" id="GO:0043103">
    <property type="term" value="P:hypoxanthine salvage"/>
    <property type="evidence" value="ECO:0007669"/>
    <property type="project" value="TreeGrafter"/>
</dbReference>
<evidence type="ECO:0000256" key="5">
    <source>
        <dbReference type="ARBA" id="ARBA00022801"/>
    </source>
</evidence>
<dbReference type="NCBIfam" id="TIGR01430">
    <property type="entry name" value="aden_deam"/>
    <property type="match status" value="1"/>
</dbReference>
<dbReference type="AlphaFoldDB" id="A0A0S7BEL1"/>
<evidence type="ECO:0000313" key="9">
    <source>
        <dbReference type="Proteomes" id="UP000055060"/>
    </source>
</evidence>
<dbReference type="InterPro" id="IPR001365">
    <property type="entry name" value="A_deaminase_dom"/>
</dbReference>
<evidence type="ECO:0000256" key="3">
    <source>
        <dbReference type="ARBA" id="ARBA00012784"/>
    </source>
</evidence>
<dbReference type="OrthoDB" id="9779574at2"/>
<evidence type="ECO:0000256" key="1">
    <source>
        <dbReference type="ARBA" id="ARBA00001947"/>
    </source>
</evidence>
<comment type="similarity">
    <text evidence="2">Belongs to the metallo-dependent hydrolases superfamily. Adenosine and AMP deaminases family.</text>
</comment>
<evidence type="ECO:0000256" key="2">
    <source>
        <dbReference type="ARBA" id="ARBA00006676"/>
    </source>
</evidence>
<evidence type="ECO:0000256" key="4">
    <source>
        <dbReference type="ARBA" id="ARBA00022723"/>
    </source>
</evidence>
<dbReference type="RefSeq" id="WP_075073199.1">
    <property type="nucleotide sequence ID" value="NZ_DF967972.1"/>
</dbReference>
<dbReference type="PANTHER" id="PTHR11409">
    <property type="entry name" value="ADENOSINE DEAMINASE"/>
    <property type="match status" value="1"/>
</dbReference>
<sequence>MGWYERPSTRDFYDQLPKVELHRHLEGALRVDTLVEIARKQNLALPSTGRELQALVQVQTAEALNSTVFLSKFQTLRQFFCSPEIITRVTREAIADARADGVRYLELRFTPLALSRIRGFSLAEVMDWVCDSAAQAGREYDLPTNLIVSVNRHESVEIAEQVIDLALQRRERGIVGLDLAGNEADFDALPFLEVFTEARASGLHITVHAGEWNGPENVRQAIEIFHADRIGHGVRVVEDPDVVACARESQTAFEVCLTSNYQTGVVRSLQEHPFLQMLAEGLNVTVNTDDPSISQIALSDEYRAVVEKFGLDRWKLQELILSGARASFLASTEKQRLVHRLEAEFETVIHPE</sequence>
<keyword evidence="6" id="KW-0862">Zinc</keyword>
<dbReference type="InterPro" id="IPR006330">
    <property type="entry name" value="Ado/ade_deaminase"/>
</dbReference>
<evidence type="ECO:0000256" key="6">
    <source>
        <dbReference type="ARBA" id="ARBA00022833"/>
    </source>
</evidence>
<name>A0A0S7BEL1_9CHLR</name>
<dbReference type="Gene3D" id="3.20.20.140">
    <property type="entry name" value="Metal-dependent hydrolases"/>
    <property type="match status" value="1"/>
</dbReference>
<proteinExistence type="inferred from homology"/>
<dbReference type="GO" id="GO:0046103">
    <property type="term" value="P:inosine biosynthetic process"/>
    <property type="evidence" value="ECO:0007669"/>
    <property type="project" value="TreeGrafter"/>
</dbReference>
<dbReference type="GO" id="GO:0004000">
    <property type="term" value="F:adenosine deaminase activity"/>
    <property type="evidence" value="ECO:0007669"/>
    <property type="project" value="TreeGrafter"/>
</dbReference>
<gene>
    <name evidence="8" type="ORF">LARV_01656</name>
</gene>
<dbReference type="EMBL" id="DF967972">
    <property type="protein sequence ID" value="GAP13897.1"/>
    <property type="molecule type" value="Genomic_DNA"/>
</dbReference>
<dbReference type="GO" id="GO:0005829">
    <property type="term" value="C:cytosol"/>
    <property type="evidence" value="ECO:0007669"/>
    <property type="project" value="TreeGrafter"/>
</dbReference>
<organism evidence="8">
    <name type="scientific">Longilinea arvoryzae</name>
    <dbReference type="NCBI Taxonomy" id="360412"/>
    <lineage>
        <taxon>Bacteria</taxon>
        <taxon>Bacillati</taxon>
        <taxon>Chloroflexota</taxon>
        <taxon>Anaerolineae</taxon>
        <taxon>Anaerolineales</taxon>
        <taxon>Anaerolineaceae</taxon>
        <taxon>Longilinea</taxon>
    </lineage>
</organism>
<dbReference type="InterPro" id="IPR032466">
    <property type="entry name" value="Metal_Hydrolase"/>
</dbReference>
<dbReference type="Pfam" id="PF00962">
    <property type="entry name" value="A_deaminase"/>
    <property type="match status" value="1"/>
</dbReference>
<dbReference type="GO" id="GO:0006154">
    <property type="term" value="P:adenosine catabolic process"/>
    <property type="evidence" value="ECO:0007669"/>
    <property type="project" value="TreeGrafter"/>
</dbReference>
<evidence type="ECO:0000259" key="7">
    <source>
        <dbReference type="Pfam" id="PF00962"/>
    </source>
</evidence>
<accession>A0A0S7BEL1</accession>
<protein>
    <recommendedName>
        <fullName evidence="3">adenosine deaminase</fullName>
        <ecNumber evidence="3">3.5.4.4</ecNumber>
    </recommendedName>
</protein>
<keyword evidence="4" id="KW-0479">Metal-binding</keyword>
<comment type="cofactor">
    <cofactor evidence="1">
        <name>Zn(2+)</name>
        <dbReference type="ChEBI" id="CHEBI:29105"/>
    </cofactor>
</comment>
<keyword evidence="5" id="KW-0378">Hydrolase</keyword>
<feature type="domain" description="Adenosine deaminase" evidence="7">
    <location>
        <begin position="17"/>
        <end position="342"/>
    </location>
</feature>